<proteinExistence type="predicted"/>
<sequence>MTFDIFITNTDAEIQACFPVFSELRPHLTADQFLAQVRRQQAQTYQILAVRQKGAVKSVAGFRFAEFLAWGKILYIDDLATLSGETSQGFAGALLDWLIEHAQAHGCQGVHLDSGYQRFSAHRLYLNKGFRLSSHHFSLAFNI</sequence>
<evidence type="ECO:0000313" key="2">
    <source>
        <dbReference type="EMBL" id="OAI00129.1"/>
    </source>
</evidence>
<dbReference type="Pfam" id="PF00583">
    <property type="entry name" value="Acetyltransf_1"/>
    <property type="match status" value="1"/>
</dbReference>
<feature type="domain" description="N-acetyltransferase" evidence="1">
    <location>
        <begin position="4"/>
        <end position="143"/>
    </location>
</feature>
<dbReference type="InterPro" id="IPR016181">
    <property type="entry name" value="Acyl_CoA_acyltransferase"/>
</dbReference>
<dbReference type="CDD" id="cd04301">
    <property type="entry name" value="NAT_SF"/>
    <property type="match status" value="1"/>
</dbReference>
<accession>A0A177M5Q3</accession>
<dbReference type="PROSITE" id="PS51186">
    <property type="entry name" value="GNAT"/>
    <property type="match status" value="1"/>
</dbReference>
<organism evidence="2 3">
    <name type="scientific">Methylomonas methanica</name>
    <dbReference type="NCBI Taxonomy" id="421"/>
    <lineage>
        <taxon>Bacteria</taxon>
        <taxon>Pseudomonadati</taxon>
        <taxon>Pseudomonadota</taxon>
        <taxon>Gammaproteobacteria</taxon>
        <taxon>Methylococcales</taxon>
        <taxon>Methylococcaceae</taxon>
        <taxon>Methylomonas</taxon>
    </lineage>
</organism>
<evidence type="ECO:0000259" key="1">
    <source>
        <dbReference type="PROSITE" id="PS51186"/>
    </source>
</evidence>
<dbReference type="Proteomes" id="UP000078090">
    <property type="component" value="Unassembled WGS sequence"/>
</dbReference>
<dbReference type="SUPFAM" id="SSF55729">
    <property type="entry name" value="Acyl-CoA N-acyltransferases (Nat)"/>
    <property type="match status" value="1"/>
</dbReference>
<dbReference type="EMBL" id="LUUG01000099">
    <property type="protein sequence ID" value="OAI00129.1"/>
    <property type="molecule type" value="Genomic_DNA"/>
</dbReference>
<gene>
    <name evidence="2" type="ORF">A1332_19090</name>
</gene>
<comment type="caution">
    <text evidence="2">The sequence shown here is derived from an EMBL/GenBank/DDBJ whole genome shotgun (WGS) entry which is preliminary data.</text>
</comment>
<dbReference type="OrthoDB" id="9799601at2"/>
<reference evidence="2 3" key="1">
    <citation type="submission" date="2016-03" db="EMBL/GenBank/DDBJ databases">
        <authorList>
            <person name="Ploux O."/>
        </authorList>
    </citation>
    <scope>NUCLEOTIDE SEQUENCE [LARGE SCALE GENOMIC DNA]</scope>
    <source>
        <strain evidence="2 3">R-45363</strain>
    </source>
</reference>
<protein>
    <submittedName>
        <fullName evidence="2">Acetyltransferase</fullName>
    </submittedName>
</protein>
<dbReference type="RefSeq" id="WP_064009904.1">
    <property type="nucleotide sequence ID" value="NZ_LUUG01000099.1"/>
</dbReference>
<dbReference type="InterPro" id="IPR000182">
    <property type="entry name" value="GNAT_dom"/>
</dbReference>
<name>A0A177M5Q3_METMH</name>
<keyword evidence="2" id="KW-0808">Transferase</keyword>
<dbReference type="Gene3D" id="3.40.630.30">
    <property type="match status" value="1"/>
</dbReference>
<evidence type="ECO:0000313" key="3">
    <source>
        <dbReference type="Proteomes" id="UP000078090"/>
    </source>
</evidence>
<dbReference type="GO" id="GO:0016747">
    <property type="term" value="F:acyltransferase activity, transferring groups other than amino-acyl groups"/>
    <property type="evidence" value="ECO:0007669"/>
    <property type="project" value="InterPro"/>
</dbReference>
<dbReference type="AlphaFoldDB" id="A0A177M5Q3"/>